<keyword evidence="4" id="KW-1185">Reference proteome</keyword>
<keyword evidence="2" id="KW-1133">Transmembrane helix</keyword>
<evidence type="ECO:0000313" key="3">
    <source>
        <dbReference type="EMBL" id="ANQ12382.1"/>
    </source>
</evidence>
<accession>A0AAN1CVB3</accession>
<feature type="transmembrane region" description="Helical" evidence="2">
    <location>
        <begin position="42"/>
        <end position="61"/>
    </location>
</feature>
<dbReference type="EMBL" id="CP016345">
    <property type="protein sequence ID" value="ANQ12382.1"/>
    <property type="molecule type" value="Genomic_DNA"/>
</dbReference>
<organism evidence="3 4">
    <name type="scientific">Vibrio natriegens NBRC 15636 = ATCC 14048 = DSM 759</name>
    <dbReference type="NCBI Taxonomy" id="1219067"/>
    <lineage>
        <taxon>Bacteria</taxon>
        <taxon>Pseudomonadati</taxon>
        <taxon>Pseudomonadota</taxon>
        <taxon>Gammaproteobacteria</taxon>
        <taxon>Vibrionales</taxon>
        <taxon>Vibrionaceae</taxon>
        <taxon>Vibrio</taxon>
    </lineage>
</organism>
<dbReference type="AlphaFoldDB" id="A0AAN1CVB3"/>
<evidence type="ECO:0000256" key="2">
    <source>
        <dbReference type="SAM" id="Phobius"/>
    </source>
</evidence>
<reference evidence="3 4" key="1">
    <citation type="submission" date="2016-07" db="EMBL/GenBank/DDBJ databases">
        <title>Developing Vibrio natriegens as a novel, fast-growing host for biotechnology.</title>
        <authorList>
            <person name="Weinstock M.T."/>
            <person name="Hesek E.D."/>
            <person name="Wilson C.M."/>
            <person name="Gibson D.G."/>
        </authorList>
    </citation>
    <scope>NUCLEOTIDE SEQUENCE [LARGE SCALE GENOMIC DNA]</scope>
    <source>
        <strain evidence="3 4">ATCC 14048</strain>
    </source>
</reference>
<evidence type="ECO:0000256" key="1">
    <source>
        <dbReference type="SAM" id="Coils"/>
    </source>
</evidence>
<proteinExistence type="predicted"/>
<dbReference type="Proteomes" id="UP000092741">
    <property type="component" value="Chromosome 1"/>
</dbReference>
<dbReference type="RefSeq" id="WP_020333048.1">
    <property type="nucleotide sequence ID" value="NZ_ATFJ01000001.1"/>
</dbReference>
<keyword evidence="2" id="KW-0472">Membrane</keyword>
<gene>
    <name evidence="3" type="ORF">BA890_06270</name>
</gene>
<name>A0AAN1CVB3_VIBNA</name>
<evidence type="ECO:0000313" key="4">
    <source>
        <dbReference type="Proteomes" id="UP000092741"/>
    </source>
</evidence>
<sequence length="281" mass="32650">MSDKNKSGLWEWVKSISTLVVVGVLSYKIYLTPINLTVDFPTLLSLLLALFSVGLAALFYFKATDTSNTFYDNTYNFTKDIAQLLVKMESGFGERLRNLDEGYSSMRQSLQNYNEKPNTKVEETKKKIETEKTEMEKVVQERNQIIETLIERANLQEEEKSSITEQLKEKEIELSEAQKELGRMNKRLFLERMDRKRPKKLTIDFNSGVIDFTRSHVIKQLGAERILEAPRSYISKRFSSLLNELPRQYIEDLEREGLFNNGLTYKGYRLLKDLAEQDVGV</sequence>
<dbReference type="GeneID" id="70912552"/>
<keyword evidence="1" id="KW-0175">Coiled coil</keyword>
<keyword evidence="2" id="KW-0812">Transmembrane</keyword>
<dbReference type="KEGG" id="vna:PN96_07080"/>
<protein>
    <submittedName>
        <fullName evidence="3">Uncharacterized protein</fullName>
    </submittedName>
</protein>
<feature type="coiled-coil region" evidence="1">
    <location>
        <begin position="96"/>
        <end position="187"/>
    </location>
</feature>
<feature type="transmembrane region" description="Helical" evidence="2">
    <location>
        <begin position="12"/>
        <end position="30"/>
    </location>
</feature>